<evidence type="ECO:0000313" key="3">
    <source>
        <dbReference type="Proteomes" id="UP001055200"/>
    </source>
</evidence>
<keyword evidence="1" id="KW-0812">Transmembrane</keyword>
<keyword evidence="3" id="KW-1185">Reference proteome</keyword>
<gene>
    <name evidence="2" type="ORF">MIU77_15470</name>
</gene>
<keyword evidence="1" id="KW-1133">Transmembrane helix</keyword>
<reference evidence="2" key="1">
    <citation type="submission" date="2022-08" db="EMBL/GenBank/DDBJ databases">
        <title>Complete genome sequence of 14 non-tuberculosis mycobacteria type-strains.</title>
        <authorList>
            <person name="Igarashi Y."/>
            <person name="Osugi A."/>
            <person name="Mitarai S."/>
        </authorList>
    </citation>
    <scope>NUCLEOTIDE SEQUENCE</scope>
    <source>
        <strain evidence="2">DSM 45575</strain>
    </source>
</reference>
<organism evidence="2 3">
    <name type="scientific">Mycolicibacillus parakoreensis</name>
    <dbReference type="NCBI Taxonomy" id="1069221"/>
    <lineage>
        <taxon>Bacteria</taxon>
        <taxon>Bacillati</taxon>
        <taxon>Actinomycetota</taxon>
        <taxon>Actinomycetes</taxon>
        <taxon>Mycobacteriales</taxon>
        <taxon>Mycobacteriaceae</taxon>
        <taxon>Mycolicibacillus</taxon>
    </lineage>
</organism>
<proteinExistence type="predicted"/>
<dbReference type="Proteomes" id="UP001055200">
    <property type="component" value="Chromosome"/>
</dbReference>
<sequence>MRNSSQWNPLAAFGIGSALVGVAMVTAPLWSVWTLIIAAMAAAVAAAVWWLAVPAVRERRAAERRQRAAERRRRAALRDRADEQHRWTILGDIRGTYGVAGAEQMRAFSSPPRIESPQEIDETVDVARVAWTPAELTELLAERKPGWHWAAFGSVLVQRRAAVQDRLRDQQLCFAPPSGQRAETPEEAAALALDWAGDISVLAEQIEQVMLSTGFQAVFAPDFDEENADAATATHPAQRLMDLHDRALEIAEAVRGLAVPLQCRELFVDLGLLADVPLAGFDRFIDDYLARTEELPELATIIARRGLRGPIPTDPVMLTMDDSTELMERFFERLRPMLAD</sequence>
<evidence type="ECO:0008006" key="4">
    <source>
        <dbReference type="Google" id="ProtNLM"/>
    </source>
</evidence>
<name>A0ABY3TYC5_9MYCO</name>
<feature type="transmembrane region" description="Helical" evidence="1">
    <location>
        <begin position="33"/>
        <end position="56"/>
    </location>
</feature>
<evidence type="ECO:0000313" key="2">
    <source>
        <dbReference type="EMBL" id="ULN52232.1"/>
    </source>
</evidence>
<feature type="transmembrane region" description="Helical" evidence="1">
    <location>
        <begin position="7"/>
        <end position="27"/>
    </location>
</feature>
<dbReference type="EMBL" id="CP092365">
    <property type="protein sequence ID" value="ULN52232.1"/>
    <property type="molecule type" value="Genomic_DNA"/>
</dbReference>
<evidence type="ECO:0000256" key="1">
    <source>
        <dbReference type="SAM" id="Phobius"/>
    </source>
</evidence>
<protein>
    <recommendedName>
        <fullName evidence="4">Cell division protein FtsK</fullName>
    </recommendedName>
</protein>
<keyword evidence="1" id="KW-0472">Membrane</keyword>
<accession>A0ABY3TYC5</accession>
<dbReference type="RefSeq" id="WP_240170506.1">
    <property type="nucleotide sequence ID" value="NZ_CP092365.1"/>
</dbReference>